<name>A0ABX1AU73_9ACTN</name>
<reference evidence="2 3" key="1">
    <citation type="submission" date="2020-03" db="EMBL/GenBank/DDBJ databases">
        <title>Draft genome of Streptomyces sp. ventii, isolated from the Axial Seamount in the Pacific Ocean, and resequencing of the two type strains Streptomyces lonarensis strain NCL 716 and Streptomyces bohaiensis strain 11A07.</title>
        <authorList>
            <person name="Loughran R.M."/>
            <person name="Pfannmuller K.M."/>
            <person name="Wasson B.J."/>
            <person name="Deadmond M.C."/>
            <person name="Paddock B.E."/>
            <person name="Koyack M.J."/>
            <person name="Gallegos D.A."/>
            <person name="Mitchell E.A."/>
            <person name="Ushijima B."/>
            <person name="Saw J.H."/>
            <person name="Mcphail K.L."/>
            <person name="Videau P."/>
        </authorList>
    </citation>
    <scope>NUCLEOTIDE SEQUENCE [LARGE SCALE GENOMIC DNA]</scope>
    <source>
        <strain evidence="3">5675061</strain>
    </source>
</reference>
<evidence type="ECO:0000313" key="2">
    <source>
        <dbReference type="EMBL" id="NJP67827.1"/>
    </source>
</evidence>
<organism evidence="2 3">
    <name type="scientific">Streptomyces spiramenti</name>
    <dbReference type="NCBI Taxonomy" id="2720606"/>
    <lineage>
        <taxon>Bacteria</taxon>
        <taxon>Bacillati</taxon>
        <taxon>Actinomycetota</taxon>
        <taxon>Actinomycetes</taxon>
        <taxon>Kitasatosporales</taxon>
        <taxon>Streptomycetaceae</taxon>
        <taxon>Streptomyces</taxon>
    </lineage>
</organism>
<evidence type="ECO:0000256" key="1">
    <source>
        <dbReference type="SAM" id="MobiDB-lite"/>
    </source>
</evidence>
<comment type="caution">
    <text evidence="2">The sequence shown here is derived from an EMBL/GenBank/DDBJ whole genome shotgun (WGS) entry which is preliminary data.</text>
</comment>
<feature type="compositionally biased region" description="Gly residues" evidence="1">
    <location>
        <begin position="37"/>
        <end position="57"/>
    </location>
</feature>
<sequence>MAAGRRVDGAGGAGRLCRRHHGDEESGEGGRSDARPPGGGENGGGEGGDDGGGGSGRGPAAVAGDVPREYLGAWEGEVLLDGESIGARRRVEVRPGREGETITSMWWVLPEVMCVSDGELISAEAGLVLEATLREEVSQFGSGCRESQEQRLSFEDGELLWSYEPDGLTAELEPAPVDVGGRAVPPEQVGVREPDEDYGEGMEVRVEIARAAVGEPAVSWEMSIGDVACTWVHDVVAGDPGDDTRW</sequence>
<dbReference type="RefSeq" id="WP_167934340.1">
    <property type="nucleotide sequence ID" value="NZ_JAAVJB010000143.1"/>
</dbReference>
<protein>
    <submittedName>
        <fullName evidence="2">Uncharacterized protein</fullName>
    </submittedName>
</protein>
<dbReference type="EMBL" id="JAAVJB010000143">
    <property type="protein sequence ID" value="NJP67827.1"/>
    <property type="molecule type" value="Genomic_DNA"/>
</dbReference>
<accession>A0ABX1AU73</accession>
<feature type="region of interest" description="Disordered" evidence="1">
    <location>
        <begin position="1"/>
        <end position="63"/>
    </location>
</feature>
<keyword evidence="3" id="KW-1185">Reference proteome</keyword>
<dbReference type="Proteomes" id="UP000746503">
    <property type="component" value="Unassembled WGS sequence"/>
</dbReference>
<proteinExistence type="predicted"/>
<feature type="region of interest" description="Disordered" evidence="1">
    <location>
        <begin position="178"/>
        <end position="198"/>
    </location>
</feature>
<gene>
    <name evidence="2" type="ORF">HCJ92_16355</name>
</gene>
<feature type="compositionally biased region" description="Basic and acidic residues" evidence="1">
    <location>
        <begin position="21"/>
        <end position="34"/>
    </location>
</feature>
<evidence type="ECO:0000313" key="3">
    <source>
        <dbReference type="Proteomes" id="UP000746503"/>
    </source>
</evidence>